<dbReference type="AlphaFoldDB" id="A0A935W3G5"/>
<evidence type="ECO:0000313" key="2">
    <source>
        <dbReference type="EMBL" id="MBK7954057.1"/>
    </source>
</evidence>
<gene>
    <name evidence="2" type="ORF">IPK02_08925</name>
</gene>
<dbReference type="GO" id="GO:0008270">
    <property type="term" value="F:zinc ion binding"/>
    <property type="evidence" value="ECO:0007669"/>
    <property type="project" value="InterPro"/>
</dbReference>
<reference evidence="2 3" key="1">
    <citation type="submission" date="2020-10" db="EMBL/GenBank/DDBJ databases">
        <title>Connecting structure to function with the recovery of over 1000 high-quality activated sludge metagenome-assembled genomes encoding full-length rRNA genes using long-read sequencing.</title>
        <authorList>
            <person name="Singleton C.M."/>
            <person name="Petriglieri F."/>
            <person name="Kristensen J.M."/>
            <person name="Kirkegaard R.H."/>
            <person name="Michaelsen T.Y."/>
            <person name="Andersen M.H."/>
            <person name="Karst S.M."/>
            <person name="Dueholm M.S."/>
            <person name="Nielsen P.H."/>
            <person name="Albertsen M."/>
        </authorList>
    </citation>
    <scope>NUCLEOTIDE SEQUENCE [LARGE SCALE GENOMIC DNA]</scope>
    <source>
        <strain evidence="2">Fred_18-Q3-R57-64_BAT3C.720</strain>
    </source>
</reference>
<protein>
    <recommendedName>
        <fullName evidence="1">Zinc finger HypF-type domain-containing protein</fullName>
    </recommendedName>
</protein>
<dbReference type="EMBL" id="JADJOT010000008">
    <property type="protein sequence ID" value="MBK7954057.1"/>
    <property type="molecule type" value="Genomic_DNA"/>
</dbReference>
<dbReference type="PANTHER" id="PTHR42959:SF1">
    <property type="entry name" value="CARBAMOYLTRANSFERASE HYPF"/>
    <property type="match status" value="1"/>
</dbReference>
<dbReference type="GO" id="GO:0051604">
    <property type="term" value="P:protein maturation"/>
    <property type="evidence" value="ECO:0007669"/>
    <property type="project" value="TreeGrafter"/>
</dbReference>
<dbReference type="Gene3D" id="3.90.870.30">
    <property type="match status" value="1"/>
</dbReference>
<dbReference type="SUPFAM" id="SSF55821">
    <property type="entry name" value="YrdC/RibB"/>
    <property type="match status" value="1"/>
</dbReference>
<organism evidence="2 3">
    <name type="scientific">Candidatus Accumulibacter affinis</name>
    <dbReference type="NCBI Taxonomy" id="2954384"/>
    <lineage>
        <taxon>Bacteria</taxon>
        <taxon>Pseudomonadati</taxon>
        <taxon>Pseudomonadota</taxon>
        <taxon>Betaproteobacteria</taxon>
        <taxon>Candidatus Accumulibacter</taxon>
    </lineage>
</organism>
<dbReference type="Proteomes" id="UP000706151">
    <property type="component" value="Unassembled WGS sequence"/>
</dbReference>
<feature type="domain" description="Zinc finger HypF-type" evidence="1">
    <location>
        <begin position="1"/>
        <end position="33"/>
    </location>
</feature>
<dbReference type="GO" id="GO:0016743">
    <property type="term" value="F:carboxyl- or carbamoyltransferase activity"/>
    <property type="evidence" value="ECO:0007669"/>
    <property type="project" value="TreeGrafter"/>
</dbReference>
<dbReference type="InterPro" id="IPR051060">
    <property type="entry name" value="Carbamoyltrans_HypF-like"/>
</dbReference>
<accession>A0A935W3G5</accession>
<proteinExistence type="predicted"/>
<dbReference type="Pfam" id="PF07503">
    <property type="entry name" value="zf-HYPF"/>
    <property type="match status" value="1"/>
</dbReference>
<name>A0A935W3G5_9PROT</name>
<dbReference type="InterPro" id="IPR017945">
    <property type="entry name" value="DHBP_synth_RibB-like_a/b_dom"/>
</dbReference>
<sequence>MCPRCQCEYRRPDDRRFHAEANCCPKCGPQLFLLDAEGHRLPDDPLATALAMLRQGKIVAIKGLGGFSTWPVTHAMR</sequence>
<evidence type="ECO:0000313" key="3">
    <source>
        <dbReference type="Proteomes" id="UP000706151"/>
    </source>
</evidence>
<evidence type="ECO:0000259" key="1">
    <source>
        <dbReference type="Pfam" id="PF07503"/>
    </source>
</evidence>
<dbReference type="InterPro" id="IPR011125">
    <property type="entry name" value="Znf_HypF"/>
</dbReference>
<dbReference type="PANTHER" id="PTHR42959">
    <property type="entry name" value="CARBAMOYLTRANSFERASE"/>
    <property type="match status" value="1"/>
</dbReference>
<comment type="caution">
    <text evidence="2">The sequence shown here is derived from an EMBL/GenBank/DDBJ whole genome shotgun (WGS) entry which is preliminary data.</text>
</comment>